<keyword evidence="2" id="KW-0645">Protease</keyword>
<dbReference type="GO" id="GO:0008234">
    <property type="term" value="F:cysteine-type peptidase activity"/>
    <property type="evidence" value="ECO:0007669"/>
    <property type="project" value="InterPro"/>
</dbReference>
<keyword evidence="3" id="KW-0378">Hydrolase</keyword>
<dbReference type="OrthoDB" id="6144560at2759"/>
<organism evidence="5 6">
    <name type="scientific">Brachionus calyciflorus</name>
    <dbReference type="NCBI Taxonomy" id="104777"/>
    <lineage>
        <taxon>Eukaryota</taxon>
        <taxon>Metazoa</taxon>
        <taxon>Spiralia</taxon>
        <taxon>Gnathifera</taxon>
        <taxon>Rotifera</taxon>
        <taxon>Eurotatoria</taxon>
        <taxon>Monogononta</taxon>
        <taxon>Pseudotrocha</taxon>
        <taxon>Ploima</taxon>
        <taxon>Brachionidae</taxon>
        <taxon>Brachionus</taxon>
    </lineage>
</organism>
<dbReference type="EMBL" id="CAJNOC010002744">
    <property type="protein sequence ID" value="CAF0949225.1"/>
    <property type="molecule type" value="Genomic_DNA"/>
</dbReference>
<dbReference type="InterPro" id="IPR018289">
    <property type="entry name" value="MULE_transposase_dom"/>
</dbReference>
<dbReference type="GO" id="GO:0006508">
    <property type="term" value="P:proteolysis"/>
    <property type="evidence" value="ECO:0007669"/>
    <property type="project" value="UniProtKB-KW"/>
</dbReference>
<dbReference type="Proteomes" id="UP000663879">
    <property type="component" value="Unassembled WGS sequence"/>
</dbReference>
<evidence type="ECO:0000313" key="5">
    <source>
        <dbReference type="EMBL" id="CAF0949225.1"/>
    </source>
</evidence>
<dbReference type="SUPFAM" id="SSF54001">
    <property type="entry name" value="Cysteine proteinases"/>
    <property type="match status" value="1"/>
</dbReference>
<evidence type="ECO:0000256" key="1">
    <source>
        <dbReference type="ARBA" id="ARBA00005234"/>
    </source>
</evidence>
<dbReference type="Gene3D" id="3.40.395.10">
    <property type="entry name" value="Adenoviral Proteinase, Chain A"/>
    <property type="match status" value="1"/>
</dbReference>
<dbReference type="Pfam" id="PF10551">
    <property type="entry name" value="MULE"/>
    <property type="match status" value="1"/>
</dbReference>
<protein>
    <recommendedName>
        <fullName evidence="4">Ubiquitin-like protease family profile domain-containing protein</fullName>
    </recommendedName>
</protein>
<evidence type="ECO:0000259" key="4">
    <source>
        <dbReference type="PROSITE" id="PS50600"/>
    </source>
</evidence>
<name>A0A814D268_9BILA</name>
<keyword evidence="6" id="KW-1185">Reference proteome</keyword>
<dbReference type="InterPro" id="IPR003653">
    <property type="entry name" value="Peptidase_C48_C"/>
</dbReference>
<dbReference type="PANTHER" id="PTHR34718">
    <property type="entry name" value="PHD-TYPE DOMAIN-CONTAINING PROTEIN"/>
    <property type="match status" value="1"/>
</dbReference>
<sequence>MNSSPILDYLNNKKTVSLFDGVKFKRVEQNKDGSFRWRCCSCNSVSFTTLDEKIIRLPTKIHLPACERKLPVQIECEREYEKLKNQAKIEDHFNFSDQYKQYLQSLQAKYDNREIAEFWPSEERAKNTCYCIRYNKKQVDPISSSYLVVNEIQKTINVNNERQSFLRYDNNNQNGNRILIFFSDVGAEILEKTEEYHIDGTFKYAPKIFYQLLTIHCVVKNIVLACAFIFLEKKQADSYIEALEQIRNLTFNKNLKLILTDFEYSLMVSINTVFKEVQIKGCWFHFCQAVKRRLFSFGYKTEYLNNWDFRFWIRRFLVLPLIPIEYLERALEIIISEIPFKNENLISFVKYFIKQWVNGEISPLIWNHHKTDKRRTNNDLEGFHSGLKKSGLKVHPKVSDMIEHIKSIDSRTRDIYLKSVKLSIDKLPKQKEYIKNLQIEVIHQEFYQNGTSFAEYFKKLAHQMMNPYESFLDETEVVEINELIETEIIENKNKRFKKDKLVNNFRNENLIDLLIKLEDNQMEKKTSENKIFQNGRLKRGRPLGSNNKVEKEDILPKFDQPEVKKQKNNADEYSQISSIVKVEEVTLSDSNLEIENLDNGLFLSEKKWLSSSHIDYGLDFLDGYFNKPFKFKTITYWRTWQIQKLLKETIQVCINPSNDQIFVLNANNNHWLILTNIDPTDESEKYLDEFDDQNMLFIGRKWFIYDSLNDANNVKSTKSIFKFLYPEQEVHTVNMVQVKSQFGTNDCGLFALAYAYDFSLGRDPSNFFYDQQFMRSNYNTFLKTSFLLEFKSEFLSEQKRIIKTVTF</sequence>
<comment type="caution">
    <text evidence="5">The sequence shown here is derived from an EMBL/GenBank/DDBJ whole genome shotgun (WGS) entry which is preliminary data.</text>
</comment>
<gene>
    <name evidence="5" type="ORF">OXX778_LOCUS13850</name>
</gene>
<dbReference type="AlphaFoldDB" id="A0A814D268"/>
<feature type="domain" description="Ubiquitin-like protease family profile" evidence="4">
    <location>
        <begin position="592"/>
        <end position="758"/>
    </location>
</feature>
<dbReference type="InterPro" id="IPR038765">
    <property type="entry name" value="Papain-like_cys_pep_sf"/>
</dbReference>
<evidence type="ECO:0000256" key="3">
    <source>
        <dbReference type="ARBA" id="ARBA00022801"/>
    </source>
</evidence>
<proteinExistence type="inferred from homology"/>
<reference evidence="5" key="1">
    <citation type="submission" date="2021-02" db="EMBL/GenBank/DDBJ databases">
        <authorList>
            <person name="Nowell W R."/>
        </authorList>
    </citation>
    <scope>NUCLEOTIDE SEQUENCE</scope>
    <source>
        <strain evidence="5">Ploen Becks lab</strain>
    </source>
</reference>
<comment type="similarity">
    <text evidence="1">Belongs to the peptidase C48 family.</text>
</comment>
<accession>A0A814D268</accession>
<dbReference type="PANTHER" id="PTHR34718:SF2">
    <property type="entry name" value="PHD-TYPE DOMAIN-CONTAINING PROTEIN"/>
    <property type="match status" value="1"/>
</dbReference>
<evidence type="ECO:0000313" key="6">
    <source>
        <dbReference type="Proteomes" id="UP000663879"/>
    </source>
</evidence>
<evidence type="ECO:0000256" key="2">
    <source>
        <dbReference type="ARBA" id="ARBA00022670"/>
    </source>
</evidence>
<dbReference type="PROSITE" id="PS50600">
    <property type="entry name" value="ULP_PROTEASE"/>
    <property type="match status" value="1"/>
</dbReference>